<proteinExistence type="predicted"/>
<dbReference type="PANTHER" id="PTHR43767">
    <property type="entry name" value="LONG-CHAIN-FATTY-ACID--COA LIGASE"/>
    <property type="match status" value="1"/>
</dbReference>
<dbReference type="STRING" id="314256.OG2516_14668"/>
<dbReference type="InterPro" id="IPR042099">
    <property type="entry name" value="ANL_N_sf"/>
</dbReference>
<comment type="caution">
    <text evidence="2">The sequence shown here is derived from an EMBL/GenBank/DDBJ whole genome shotgun (WGS) entry which is preliminary data.</text>
</comment>
<dbReference type="Gene3D" id="3.40.50.12780">
    <property type="entry name" value="N-terminal domain of ligase-like"/>
    <property type="match status" value="1"/>
</dbReference>
<dbReference type="OrthoDB" id="9803968at2"/>
<dbReference type="PROSITE" id="PS00455">
    <property type="entry name" value="AMP_BINDING"/>
    <property type="match status" value="1"/>
</dbReference>
<dbReference type="PANTHER" id="PTHR43767:SF10">
    <property type="entry name" value="SURFACTIN SYNTHASE SUBUNIT 1"/>
    <property type="match status" value="1"/>
</dbReference>
<dbReference type="InterPro" id="IPR000873">
    <property type="entry name" value="AMP-dep_synth/lig_dom"/>
</dbReference>
<dbReference type="CDD" id="cd04433">
    <property type="entry name" value="AFD_class_I"/>
    <property type="match status" value="1"/>
</dbReference>
<name>Q2CC82_OCEGH</name>
<dbReference type="GO" id="GO:0016874">
    <property type="term" value="F:ligase activity"/>
    <property type="evidence" value="ECO:0007669"/>
    <property type="project" value="UniProtKB-KW"/>
</dbReference>
<dbReference type="InterPro" id="IPR050237">
    <property type="entry name" value="ATP-dep_AMP-bd_enzyme"/>
</dbReference>
<reference evidence="2 3" key="1">
    <citation type="journal article" date="2010" name="J. Bacteriol.">
        <title>Genome sequences of Oceanicola granulosus HTCC2516(T) and Oceanicola batsensis HTCC2597(TDelta).</title>
        <authorList>
            <person name="Thrash J.C."/>
            <person name="Cho J.C."/>
            <person name="Vergin K.L."/>
            <person name="Giovannoni S.J."/>
        </authorList>
    </citation>
    <scope>NUCLEOTIDE SEQUENCE [LARGE SCALE GENOMIC DNA]</scope>
    <source>
        <strain evidence="3">ATCC BAA-861 / DSM 15982 / KCTC 12143 / HTCC2516</strain>
    </source>
</reference>
<accession>Q2CC82</accession>
<keyword evidence="2" id="KW-0436">Ligase</keyword>
<protein>
    <submittedName>
        <fullName evidence="2">Probable long-chain fatty-acid-CoA ligase</fullName>
    </submittedName>
</protein>
<dbReference type="SUPFAM" id="SSF56801">
    <property type="entry name" value="Acetyl-CoA synthetase-like"/>
    <property type="match status" value="1"/>
</dbReference>
<dbReference type="Proteomes" id="UP000003635">
    <property type="component" value="Unassembled WGS sequence"/>
</dbReference>
<evidence type="ECO:0000313" key="3">
    <source>
        <dbReference type="Proteomes" id="UP000003635"/>
    </source>
</evidence>
<feature type="domain" description="AMP-dependent synthetase/ligase" evidence="1">
    <location>
        <begin position="13"/>
        <end position="338"/>
    </location>
</feature>
<dbReference type="InterPro" id="IPR045851">
    <property type="entry name" value="AMP-bd_C_sf"/>
</dbReference>
<evidence type="ECO:0000259" key="1">
    <source>
        <dbReference type="Pfam" id="PF00501"/>
    </source>
</evidence>
<organism evidence="2 3">
    <name type="scientific">Oceanicola granulosus (strain ATCC BAA-861 / DSM 15982 / KCTC 12143 / HTCC2516)</name>
    <dbReference type="NCBI Taxonomy" id="314256"/>
    <lineage>
        <taxon>Bacteria</taxon>
        <taxon>Pseudomonadati</taxon>
        <taxon>Pseudomonadota</taxon>
        <taxon>Alphaproteobacteria</taxon>
        <taxon>Rhodobacterales</taxon>
        <taxon>Roseobacteraceae</taxon>
        <taxon>Oceanicola</taxon>
    </lineage>
</organism>
<keyword evidence="3" id="KW-1185">Reference proteome</keyword>
<dbReference type="eggNOG" id="COG0318">
    <property type="taxonomic scope" value="Bacteria"/>
</dbReference>
<dbReference type="Pfam" id="PF00501">
    <property type="entry name" value="AMP-binding"/>
    <property type="match status" value="1"/>
</dbReference>
<dbReference type="HOGENOM" id="CLU_564707_0_0_5"/>
<evidence type="ECO:0000313" key="2">
    <source>
        <dbReference type="EMBL" id="EAR50278.1"/>
    </source>
</evidence>
<dbReference type="Gene3D" id="3.30.300.30">
    <property type="match status" value="1"/>
</dbReference>
<dbReference type="AlphaFoldDB" id="Q2CC82"/>
<dbReference type="InterPro" id="IPR020845">
    <property type="entry name" value="AMP-binding_CS"/>
</dbReference>
<gene>
    <name evidence="2" type="ORF">OG2516_14668</name>
</gene>
<sequence>MLSDVIPFYGKLTPEALALEMPQGSITFARFDADIRRMAAALAAEGITAGQVVLVSDTRPYIHLLCLMALLRMGCASISEERLSRTAALVRPDWLLAEKPPEESGGARVILHDAARLEQVLSSEPTADAPAELPGDALVRLDMTSGSTGTPKIVPLTLDALMARLQHNGPQQHAPARMLSTLGLDVTGSFIAMLNTWQLGCPVLFAGGMPPGQAVHDLKPTVAIMAPIQAYFLLMTWKQEWSRPEAFRLGVIGGALPRKLRDGLMARITDDIRLSYASTETWRICHGDVRQLPDLPGAAGIPLPGARLEIVDDADRPVAAGEIGNVRVRSPQMIDTYWTPDGEVRNPLFRDGWYYIGDLGHLTDDGIFVHAGRVDDVLNIGGEKIAAFEVEEQLATLQGVREAGAFILPDADEVPRLHAGVVAEREADELAREYRAGFRRDITVTVLKGLPRTRTGKLERGALTETVAALRREQG</sequence>
<dbReference type="RefSeq" id="WP_007256453.1">
    <property type="nucleotide sequence ID" value="NZ_CH724108.1"/>
</dbReference>
<dbReference type="EMBL" id="AAOT01000032">
    <property type="protein sequence ID" value="EAR50278.1"/>
    <property type="molecule type" value="Genomic_DNA"/>
</dbReference>